<evidence type="ECO:0000313" key="2">
    <source>
        <dbReference type="EMBL" id="CAE6699500.1"/>
    </source>
</evidence>
<accession>A0ABM8QIU1</accession>
<dbReference type="CDD" id="cd15482">
    <property type="entry name" value="Sialidase_non-viral"/>
    <property type="match status" value="1"/>
</dbReference>
<gene>
    <name evidence="2" type="ORF">NSPZN2_10655</name>
</gene>
<dbReference type="SUPFAM" id="SSF50939">
    <property type="entry name" value="Sialidases"/>
    <property type="match status" value="1"/>
</dbReference>
<evidence type="ECO:0000256" key="1">
    <source>
        <dbReference type="SAM" id="SignalP"/>
    </source>
</evidence>
<name>A0ABM8QIU1_9BACT</name>
<dbReference type="EMBL" id="CAJNBJ010000001">
    <property type="protein sequence ID" value="CAE6699500.1"/>
    <property type="molecule type" value="Genomic_DNA"/>
</dbReference>
<organism evidence="2 3">
    <name type="scientific">Nitrospira defluvii</name>
    <dbReference type="NCBI Taxonomy" id="330214"/>
    <lineage>
        <taxon>Bacteria</taxon>
        <taxon>Pseudomonadati</taxon>
        <taxon>Nitrospirota</taxon>
        <taxon>Nitrospiria</taxon>
        <taxon>Nitrospirales</taxon>
        <taxon>Nitrospiraceae</taxon>
        <taxon>Nitrospira</taxon>
    </lineage>
</organism>
<comment type="caution">
    <text evidence="2">The sequence shown here is derived from an EMBL/GenBank/DDBJ whole genome shotgun (WGS) entry which is preliminary data.</text>
</comment>
<keyword evidence="3" id="KW-1185">Reference proteome</keyword>
<protein>
    <recommendedName>
        <fullName evidence="4">Exo-alpha-sialidase</fullName>
    </recommendedName>
</protein>
<feature type="signal peptide" evidence="1">
    <location>
        <begin position="1"/>
        <end position="20"/>
    </location>
</feature>
<dbReference type="RefSeq" id="WP_213040514.1">
    <property type="nucleotide sequence ID" value="NZ_CAJNBJ010000001.1"/>
</dbReference>
<evidence type="ECO:0008006" key="4">
    <source>
        <dbReference type="Google" id="ProtNLM"/>
    </source>
</evidence>
<reference evidence="2 3" key="1">
    <citation type="submission" date="2021-02" db="EMBL/GenBank/DDBJ databases">
        <authorList>
            <person name="Han P."/>
        </authorList>
    </citation>
    <scope>NUCLEOTIDE SEQUENCE [LARGE SCALE GENOMIC DNA]</scope>
    <source>
        <strain evidence="2">Candidatus Nitrospira sp. ZN2</strain>
    </source>
</reference>
<dbReference type="InterPro" id="IPR036278">
    <property type="entry name" value="Sialidase_sf"/>
</dbReference>
<keyword evidence="1" id="KW-0732">Signal</keyword>
<feature type="chain" id="PRO_5045430920" description="Exo-alpha-sialidase" evidence="1">
    <location>
        <begin position="21"/>
        <end position="415"/>
    </location>
</feature>
<dbReference type="Proteomes" id="UP000675880">
    <property type="component" value="Unassembled WGS sequence"/>
</dbReference>
<sequence length="415" mass="44610">MVFCVWFLFLLWLSPNLVHAETRSAPGVTLTPAQVVAAGSFTLSPPSLRYDASGTLHVAWLEKPDQQGIVKMRQIAGESRQLGSAVQVNSAALGPEALHQAPGLTTEGDGMVALSWSTPNRTPGAMFASDLRVAASGDGGHTFTAPVQVNDDGLPISHTFEDLLRGPENDLYVMWLDGRGKDRSGAAVQFTCSRDGGATFGPNMTVDGMACPCCRPMLAAAPDGSLWAVWRKTFDGNVRDIVVAQSVDRGQTFGSPHLVREDHWVFSACPHRGPSLGFDRQGRLYVGWYTEGTDEQARIYLATSDDRAGTFTEPVSLHTSTNSLPDNLRLAVHPDGIVAAVWEEVTGVRKRVVLRLSADRGKTFGPVIPLSAGAKAEHPTVAIDPSGRVALAWTEHAFPTNKIVVQEGRVDLPKP</sequence>
<proteinExistence type="predicted"/>
<dbReference type="Gene3D" id="2.120.10.10">
    <property type="match status" value="2"/>
</dbReference>
<evidence type="ECO:0000313" key="3">
    <source>
        <dbReference type="Proteomes" id="UP000675880"/>
    </source>
</evidence>